<dbReference type="EMBL" id="SJTH01000056">
    <property type="protein sequence ID" value="TCJ01621.1"/>
    <property type="molecule type" value="Genomic_DNA"/>
</dbReference>
<dbReference type="AlphaFoldDB" id="A0A4R1AVT6"/>
<feature type="signal peptide" evidence="1">
    <location>
        <begin position="1"/>
        <end position="24"/>
    </location>
</feature>
<protein>
    <submittedName>
        <fullName evidence="2">Uncharacterized protein</fullName>
    </submittedName>
</protein>
<keyword evidence="1" id="KW-0732">Signal</keyword>
<organism evidence="2 3">
    <name type="scientific">Cytobacillus praedii</name>
    <dbReference type="NCBI Taxonomy" id="1742358"/>
    <lineage>
        <taxon>Bacteria</taxon>
        <taxon>Bacillati</taxon>
        <taxon>Bacillota</taxon>
        <taxon>Bacilli</taxon>
        <taxon>Bacillales</taxon>
        <taxon>Bacillaceae</taxon>
        <taxon>Cytobacillus</taxon>
    </lineage>
</organism>
<proteinExistence type="predicted"/>
<keyword evidence="3" id="KW-1185">Reference proteome</keyword>
<dbReference type="OrthoDB" id="2964670at2"/>
<name>A0A4R1AVT6_9BACI</name>
<dbReference type="Proteomes" id="UP000293846">
    <property type="component" value="Unassembled WGS sequence"/>
</dbReference>
<evidence type="ECO:0000313" key="3">
    <source>
        <dbReference type="Proteomes" id="UP000293846"/>
    </source>
</evidence>
<reference evidence="2 3" key="1">
    <citation type="submission" date="2019-03" db="EMBL/GenBank/DDBJ databases">
        <authorList>
            <person name="Jensen L."/>
            <person name="Storgaard J."/>
            <person name="Sulaj E."/>
            <person name="Schramm A."/>
            <person name="Marshall I.P.G."/>
        </authorList>
    </citation>
    <scope>NUCLEOTIDE SEQUENCE [LARGE SCALE GENOMIC DNA]</scope>
    <source>
        <strain evidence="2 3">2017H2G3</strain>
    </source>
</reference>
<gene>
    <name evidence="2" type="ORF">E0Y62_23310</name>
</gene>
<evidence type="ECO:0000256" key="1">
    <source>
        <dbReference type="SAM" id="SignalP"/>
    </source>
</evidence>
<sequence>MKKLSILFVTLFALFNFTISPDAASPKVMWDNLELKPGQIGRVTILQKNPLFKVKVDTSGVKLFDPVRELKPGEVYRVYGTKTIQGYAPLFDVGGGYYVIQNTYPNLGHLKYETPSKAKLKLLNKG</sequence>
<comment type="caution">
    <text evidence="2">The sequence shown here is derived from an EMBL/GenBank/DDBJ whole genome shotgun (WGS) entry which is preliminary data.</text>
</comment>
<evidence type="ECO:0000313" key="2">
    <source>
        <dbReference type="EMBL" id="TCJ01621.1"/>
    </source>
</evidence>
<dbReference type="RefSeq" id="WP_131238494.1">
    <property type="nucleotide sequence ID" value="NZ_SJTH01000056.1"/>
</dbReference>
<feature type="chain" id="PRO_5020374336" evidence="1">
    <location>
        <begin position="25"/>
        <end position="126"/>
    </location>
</feature>
<accession>A0A4R1AVT6</accession>